<evidence type="ECO:0008006" key="3">
    <source>
        <dbReference type="Google" id="ProtNLM"/>
    </source>
</evidence>
<comment type="caution">
    <text evidence="1">The sequence shown here is derived from an EMBL/GenBank/DDBJ whole genome shotgun (WGS) entry which is preliminary data.</text>
</comment>
<name>A0A430QEK9_SCHBO</name>
<accession>A0A430QEK9</accession>
<dbReference type="InterPro" id="IPR036865">
    <property type="entry name" value="CRAL-TRIO_dom_sf"/>
</dbReference>
<dbReference type="SUPFAM" id="SSF52087">
    <property type="entry name" value="CRAL/TRIO domain"/>
    <property type="match status" value="1"/>
</dbReference>
<dbReference type="EMBL" id="QMKO01001848">
    <property type="protein sequence ID" value="RTG86171.1"/>
    <property type="molecule type" value="Genomic_DNA"/>
</dbReference>
<keyword evidence="2" id="KW-1185">Reference proteome</keyword>
<sequence>MNMSSGTFHLSPCAPITKFFKDKSVKEVRENTSHINAHLVSFKRWLRSMPHLSCADGCWNNNRVSTESVLKLLMIQLDRILEDPRVQICGLRVFIDFTGVSPSLLDTINPKKTIKDLSKVLQFIRVKGNIKKAYEKVPGLESVLPREYGGHNRSIKDILKEQNADFKEYFLKNEILWKGMAVNERKRPESSKRLIGEYKEADDRSMGTTGTFIPLPVND</sequence>
<protein>
    <recommendedName>
        <fullName evidence="3">CRAL-TRIO domain-containing protein</fullName>
    </recommendedName>
</protein>
<dbReference type="Gene3D" id="3.40.525.10">
    <property type="entry name" value="CRAL-TRIO lipid binding domain"/>
    <property type="match status" value="1"/>
</dbReference>
<organism evidence="1 2">
    <name type="scientific">Schistosoma bovis</name>
    <name type="common">Blood fluke</name>
    <dbReference type="NCBI Taxonomy" id="6184"/>
    <lineage>
        <taxon>Eukaryota</taxon>
        <taxon>Metazoa</taxon>
        <taxon>Spiralia</taxon>
        <taxon>Lophotrochozoa</taxon>
        <taxon>Platyhelminthes</taxon>
        <taxon>Trematoda</taxon>
        <taxon>Digenea</taxon>
        <taxon>Strigeidida</taxon>
        <taxon>Schistosomatoidea</taxon>
        <taxon>Schistosomatidae</taxon>
        <taxon>Schistosoma</taxon>
    </lineage>
</organism>
<proteinExistence type="predicted"/>
<reference evidence="1 2" key="1">
    <citation type="journal article" date="2019" name="PLoS Pathog.">
        <title>Genome sequence of the bovine parasite Schistosoma bovis Tanzania.</title>
        <authorList>
            <person name="Oey H."/>
            <person name="Zakrzewski M."/>
            <person name="Gobert G."/>
            <person name="Gravermann K."/>
            <person name="Stoye J."/>
            <person name="Jones M."/>
            <person name="Mcmanus D."/>
            <person name="Krause L."/>
        </authorList>
    </citation>
    <scope>NUCLEOTIDE SEQUENCE [LARGE SCALE GENOMIC DNA]</scope>
    <source>
        <strain evidence="1 2">TAN1997</strain>
    </source>
</reference>
<evidence type="ECO:0000313" key="2">
    <source>
        <dbReference type="Proteomes" id="UP000290809"/>
    </source>
</evidence>
<dbReference type="STRING" id="6184.A0A430QEK9"/>
<dbReference type="Proteomes" id="UP000290809">
    <property type="component" value="Unassembled WGS sequence"/>
</dbReference>
<dbReference type="AlphaFoldDB" id="A0A430QEK9"/>
<gene>
    <name evidence="1" type="ORF">DC041_0005396</name>
</gene>
<evidence type="ECO:0000313" key="1">
    <source>
        <dbReference type="EMBL" id="RTG86171.1"/>
    </source>
</evidence>